<evidence type="ECO:0000313" key="1">
    <source>
        <dbReference type="EMBL" id="SVB41187.1"/>
    </source>
</evidence>
<sequence length="310" mass="34284">MNNTHVRPSPITAAVIPRQYPTVIDSTQIQKPNFLGKEDGVYPIGGGRVTKIILSLLISIFINHSSFADGITPEVTQLKRPLPTSVLFVGNSYLYYNDSLHNHFKRMVDEKYPGYEGSKNVKSSTIGGSRLKHHNLDHLLRPKAISSINKFELVILQGGSGEGLSKKDRKAFANMAKEHIGKIAANGSQAALYMIHAYVEPHQNFDSNLIRVIEKMYVAAGNTNQALVIPVGLAFENAYKRRPDIKLHNLDGTHPALLGTYLAACTVFASVFNESPVGLSYDYNGLVSTRDKLFLQEIAESTVRNFYHAS</sequence>
<protein>
    <recommendedName>
        <fullName evidence="2">SGNH hydrolase-type esterase domain-containing protein</fullName>
    </recommendedName>
</protein>
<dbReference type="AlphaFoldDB" id="A0A382DUF5"/>
<dbReference type="EMBL" id="UINC01040799">
    <property type="protein sequence ID" value="SVB41187.1"/>
    <property type="molecule type" value="Genomic_DNA"/>
</dbReference>
<dbReference type="InterPro" id="IPR036514">
    <property type="entry name" value="SGNH_hydro_sf"/>
</dbReference>
<proteinExistence type="predicted"/>
<organism evidence="1">
    <name type="scientific">marine metagenome</name>
    <dbReference type="NCBI Taxonomy" id="408172"/>
    <lineage>
        <taxon>unclassified sequences</taxon>
        <taxon>metagenomes</taxon>
        <taxon>ecological metagenomes</taxon>
    </lineage>
</organism>
<dbReference type="Gene3D" id="3.40.50.1110">
    <property type="entry name" value="SGNH hydrolase"/>
    <property type="match status" value="1"/>
</dbReference>
<reference evidence="1" key="1">
    <citation type="submission" date="2018-05" db="EMBL/GenBank/DDBJ databases">
        <authorList>
            <person name="Lanie J.A."/>
            <person name="Ng W.-L."/>
            <person name="Kazmierczak K.M."/>
            <person name="Andrzejewski T.M."/>
            <person name="Davidsen T.M."/>
            <person name="Wayne K.J."/>
            <person name="Tettelin H."/>
            <person name="Glass J.I."/>
            <person name="Rusch D."/>
            <person name="Podicherti R."/>
            <person name="Tsui H.-C.T."/>
            <person name="Winkler M.E."/>
        </authorList>
    </citation>
    <scope>NUCLEOTIDE SEQUENCE</scope>
</reference>
<evidence type="ECO:0008006" key="2">
    <source>
        <dbReference type="Google" id="ProtNLM"/>
    </source>
</evidence>
<dbReference type="SUPFAM" id="SSF52266">
    <property type="entry name" value="SGNH hydrolase"/>
    <property type="match status" value="1"/>
</dbReference>
<name>A0A382DUF5_9ZZZZ</name>
<gene>
    <name evidence="1" type="ORF">METZ01_LOCUS194041</name>
</gene>
<accession>A0A382DUF5</accession>